<dbReference type="OrthoDB" id="3515453at2759"/>
<evidence type="ECO:0000259" key="1">
    <source>
        <dbReference type="Pfam" id="PF25484"/>
    </source>
</evidence>
<evidence type="ECO:0000313" key="3">
    <source>
        <dbReference type="Proteomes" id="UP000663193"/>
    </source>
</evidence>
<sequence>CGPCVDCGCTGPVLQRLFPHFRLIIKSDNATLNDTALGACHQGAAIEGLCLTGEKVTDPASLYTTFYHNVSASTNVSDFDTVGLLGYNLWSGGNIIAPSAMQLSISPTSNVANAIFLPGWYAPSIVLFEASGSMYINVYQNDLVDPITYFEPPLRAKNWYICATKWAYSYETLIWRVGLVGQPQNPACQWVDIVRVFV</sequence>
<dbReference type="AlphaFoldDB" id="A0A7U2F1F7"/>
<dbReference type="VEuPathDB" id="FungiDB:JI435_015110"/>
<keyword evidence="3" id="KW-1185">Reference proteome</keyword>
<accession>A0A7U2F1F7</accession>
<protein>
    <recommendedName>
        <fullName evidence="1">DUF7907 domain-containing protein</fullName>
    </recommendedName>
</protein>
<organism evidence="2 3">
    <name type="scientific">Phaeosphaeria nodorum (strain SN15 / ATCC MYA-4574 / FGSC 10173)</name>
    <name type="common">Glume blotch fungus</name>
    <name type="synonym">Parastagonospora nodorum</name>
    <dbReference type="NCBI Taxonomy" id="321614"/>
    <lineage>
        <taxon>Eukaryota</taxon>
        <taxon>Fungi</taxon>
        <taxon>Dikarya</taxon>
        <taxon>Ascomycota</taxon>
        <taxon>Pezizomycotina</taxon>
        <taxon>Dothideomycetes</taxon>
        <taxon>Pleosporomycetidae</taxon>
        <taxon>Pleosporales</taxon>
        <taxon>Pleosporineae</taxon>
        <taxon>Phaeosphaeriaceae</taxon>
        <taxon>Parastagonospora</taxon>
    </lineage>
</organism>
<dbReference type="Proteomes" id="UP000663193">
    <property type="component" value="Chromosome 6"/>
</dbReference>
<proteinExistence type="predicted"/>
<dbReference type="Pfam" id="PF25484">
    <property type="entry name" value="DUF7907"/>
    <property type="match status" value="1"/>
</dbReference>
<evidence type="ECO:0000313" key="2">
    <source>
        <dbReference type="EMBL" id="QRC96607.1"/>
    </source>
</evidence>
<feature type="domain" description="DUF7907" evidence="1">
    <location>
        <begin position="20"/>
        <end position="196"/>
    </location>
</feature>
<dbReference type="InterPro" id="IPR057229">
    <property type="entry name" value="DUF7907"/>
</dbReference>
<feature type="non-terminal residue" evidence="2">
    <location>
        <position position="1"/>
    </location>
</feature>
<name>A0A7U2F1F7_PHANO</name>
<reference evidence="3" key="1">
    <citation type="journal article" date="2021" name="BMC Genomics">
        <title>Chromosome-level genome assembly and manually-curated proteome of model necrotroph Parastagonospora nodorum Sn15 reveals a genome-wide trove of candidate effector homologs, and redundancy of virulence-related functions within an accessory chromosome.</title>
        <authorList>
            <person name="Bertazzoni S."/>
            <person name="Jones D.A.B."/>
            <person name="Phan H.T."/>
            <person name="Tan K.-C."/>
            <person name="Hane J.K."/>
        </authorList>
    </citation>
    <scope>NUCLEOTIDE SEQUENCE [LARGE SCALE GENOMIC DNA]</scope>
    <source>
        <strain evidence="3">SN15 / ATCC MYA-4574 / FGSC 10173)</strain>
    </source>
</reference>
<gene>
    <name evidence="2" type="ORF">JI435_015110</name>
</gene>
<dbReference type="EMBL" id="CP069028">
    <property type="protein sequence ID" value="QRC96607.1"/>
    <property type="molecule type" value="Genomic_DNA"/>
</dbReference>